<feature type="domain" description="DUF5641" evidence="1">
    <location>
        <begin position="3"/>
        <end position="46"/>
    </location>
</feature>
<name>A0A7D9I0S0_PARCT</name>
<keyword evidence="3" id="KW-1185">Reference proteome</keyword>
<evidence type="ECO:0000313" key="3">
    <source>
        <dbReference type="Proteomes" id="UP001152795"/>
    </source>
</evidence>
<dbReference type="InterPro" id="IPR040676">
    <property type="entry name" value="DUF5641"/>
</dbReference>
<sequence length="92" mass="10426">MFWKLARVKELIKSQDGVVRAAKICVVNSAKERVIELRRPIQHLIPLELKLSPDTEDVPPAIESASKEKESTIQRPRRTAAVVGELLRKGMR</sequence>
<evidence type="ECO:0000259" key="1">
    <source>
        <dbReference type="Pfam" id="PF18701"/>
    </source>
</evidence>
<reference evidence="2" key="1">
    <citation type="submission" date="2020-04" db="EMBL/GenBank/DDBJ databases">
        <authorList>
            <person name="Alioto T."/>
            <person name="Alioto T."/>
            <person name="Gomez Garrido J."/>
        </authorList>
    </citation>
    <scope>NUCLEOTIDE SEQUENCE</scope>
    <source>
        <strain evidence="2">A484AB</strain>
    </source>
</reference>
<evidence type="ECO:0000313" key="2">
    <source>
        <dbReference type="EMBL" id="CAB3994917.1"/>
    </source>
</evidence>
<accession>A0A7D9I0S0</accession>
<dbReference type="OrthoDB" id="6020750at2759"/>
<proteinExistence type="predicted"/>
<dbReference type="AlphaFoldDB" id="A0A7D9I0S0"/>
<dbReference type="EMBL" id="CACRXK020002565">
    <property type="protein sequence ID" value="CAB3994917.1"/>
    <property type="molecule type" value="Genomic_DNA"/>
</dbReference>
<comment type="caution">
    <text evidence="2">The sequence shown here is derived from an EMBL/GenBank/DDBJ whole genome shotgun (WGS) entry which is preliminary data.</text>
</comment>
<protein>
    <recommendedName>
        <fullName evidence="1">DUF5641 domain-containing protein</fullName>
    </recommendedName>
</protein>
<gene>
    <name evidence="2" type="ORF">PACLA_8A047218</name>
</gene>
<organism evidence="2 3">
    <name type="scientific">Paramuricea clavata</name>
    <name type="common">Red gorgonian</name>
    <name type="synonym">Violescent sea-whip</name>
    <dbReference type="NCBI Taxonomy" id="317549"/>
    <lineage>
        <taxon>Eukaryota</taxon>
        <taxon>Metazoa</taxon>
        <taxon>Cnidaria</taxon>
        <taxon>Anthozoa</taxon>
        <taxon>Octocorallia</taxon>
        <taxon>Malacalcyonacea</taxon>
        <taxon>Plexauridae</taxon>
        <taxon>Paramuricea</taxon>
    </lineage>
</organism>
<dbReference type="Pfam" id="PF18701">
    <property type="entry name" value="DUF5641"/>
    <property type="match status" value="1"/>
</dbReference>
<dbReference type="Proteomes" id="UP001152795">
    <property type="component" value="Unassembled WGS sequence"/>
</dbReference>